<feature type="compositionally biased region" description="Polar residues" evidence="1">
    <location>
        <begin position="92"/>
        <end position="105"/>
    </location>
</feature>
<evidence type="ECO:0000313" key="3">
    <source>
        <dbReference type="Proteomes" id="UP000030750"/>
    </source>
</evidence>
<feature type="region of interest" description="Disordered" evidence="1">
    <location>
        <begin position="419"/>
        <end position="471"/>
    </location>
</feature>
<dbReference type="EMBL" id="HG712284">
    <property type="protein sequence ID" value="CDJ50532.1"/>
    <property type="molecule type" value="Genomic_DNA"/>
</dbReference>
<feature type="compositionally biased region" description="Low complexity" evidence="1">
    <location>
        <begin position="154"/>
        <end position="164"/>
    </location>
</feature>
<organism evidence="2 3">
    <name type="scientific">Eimeria brunetti</name>
    <dbReference type="NCBI Taxonomy" id="51314"/>
    <lineage>
        <taxon>Eukaryota</taxon>
        <taxon>Sar</taxon>
        <taxon>Alveolata</taxon>
        <taxon>Apicomplexa</taxon>
        <taxon>Conoidasida</taxon>
        <taxon>Coccidia</taxon>
        <taxon>Eucoccidiorida</taxon>
        <taxon>Eimeriorina</taxon>
        <taxon>Eimeriidae</taxon>
        <taxon>Eimeria</taxon>
    </lineage>
</organism>
<feature type="compositionally biased region" description="Polar residues" evidence="1">
    <location>
        <begin position="184"/>
        <end position="198"/>
    </location>
</feature>
<feature type="region of interest" description="Disordered" evidence="1">
    <location>
        <begin position="227"/>
        <end position="251"/>
    </location>
</feature>
<reference evidence="2" key="1">
    <citation type="submission" date="2013-10" db="EMBL/GenBank/DDBJ databases">
        <title>Genomic analysis of the causative agents of coccidiosis in chickens.</title>
        <authorList>
            <person name="Reid A.J."/>
            <person name="Blake D."/>
            <person name="Billington K."/>
            <person name="Browne H."/>
            <person name="Dunn M."/>
            <person name="Hung S."/>
            <person name="Kawahara F."/>
            <person name="Miranda-Saavedra D."/>
            <person name="Mourier T."/>
            <person name="Nagra H."/>
            <person name="Otto T.D."/>
            <person name="Rawlings N."/>
            <person name="Sanchez A."/>
            <person name="Sanders M."/>
            <person name="Subramaniam C."/>
            <person name="Tay Y."/>
            <person name="Dear P."/>
            <person name="Doerig C."/>
            <person name="Gruber A."/>
            <person name="Parkinson J."/>
            <person name="Shirley M."/>
            <person name="Wan K.L."/>
            <person name="Berriman M."/>
            <person name="Tomley F."/>
            <person name="Pain A."/>
        </authorList>
    </citation>
    <scope>NUCLEOTIDE SEQUENCE [LARGE SCALE GENOMIC DNA]</scope>
    <source>
        <strain evidence="2">Houghton</strain>
    </source>
</reference>
<feature type="region of interest" description="Disordered" evidence="1">
    <location>
        <begin position="274"/>
        <end position="294"/>
    </location>
</feature>
<reference evidence="2" key="2">
    <citation type="submission" date="2013-10" db="EMBL/GenBank/DDBJ databases">
        <authorList>
            <person name="Aslett M."/>
        </authorList>
    </citation>
    <scope>NUCLEOTIDE SEQUENCE [LARGE SCALE GENOMIC DNA]</scope>
    <source>
        <strain evidence="2">Houghton</strain>
    </source>
</reference>
<feature type="region of interest" description="Disordered" evidence="1">
    <location>
        <begin position="148"/>
        <end position="209"/>
    </location>
</feature>
<dbReference type="VEuPathDB" id="ToxoDB:EBH_0085770"/>
<name>U6LJK0_9EIME</name>
<protein>
    <submittedName>
        <fullName evidence="2">Uncharacterized protein</fullName>
    </submittedName>
</protein>
<accession>U6LJK0</accession>
<feature type="region of interest" description="Disordered" evidence="1">
    <location>
        <begin position="83"/>
        <end position="105"/>
    </location>
</feature>
<dbReference type="AlphaFoldDB" id="U6LJK0"/>
<evidence type="ECO:0000256" key="1">
    <source>
        <dbReference type="SAM" id="MobiDB-lite"/>
    </source>
</evidence>
<gene>
    <name evidence="2" type="ORF">EBH_0085770</name>
</gene>
<evidence type="ECO:0000313" key="2">
    <source>
        <dbReference type="EMBL" id="CDJ50532.1"/>
    </source>
</evidence>
<feature type="compositionally biased region" description="Basic and acidic residues" evidence="1">
    <location>
        <begin position="235"/>
        <end position="251"/>
    </location>
</feature>
<proteinExistence type="predicted"/>
<sequence length="595" mass="64122">MNGFYRCTNSPETGYSGDENIHLPRGIQHLERLMMVEAERIRNESSQRFREAFTNRFFGEARTAVEELDGAFDFQWSDNDDYGGSSGSSLGTNAQPTLIPGQQQRRNLSAPLLGCRRRAVSDDRLVANDIRNTEGLCASQIGDGVILGSGGSRQTANRAQQQHAHQQENDAQHRFSIAGRSNYPLHSSNIESTGSYNRSGKLPASCESLPREGVISADDIISHRANQLDRSGQQGHEDSLESRQQREGEEGERMYTLALSLDLVAYLLTPDVDGGPTDHNSSSSPDIDNDASPSFFCTRETSSEAILESIHGHNTGAKETIGCSSIHCAMAHPGNDSHLHSHVQLYPRSQANSFKGCCKGIREAGDQHLAPVCCDIFDVPTDNPQPSSLPQLISFSQGNGSFEIAVNGRSSSDRAIAVDDSTDSAAHRGTDSKALAPFEGGSDPAKDPTNNEHTAMTKPHSLEGPSGGSARCQLLQHPQEVRESRLAIPSVGASALQVDRADDVIEALWECVPEETQRQVEAIEERDSLAFTNPCRWSPSRPSTTPVIEEGIGGTTQSLEGAPGLPYFSPCISATSEAEDACASACDAVDVDSIT</sequence>
<keyword evidence="3" id="KW-1185">Reference proteome</keyword>
<dbReference type="Proteomes" id="UP000030750">
    <property type="component" value="Unassembled WGS sequence"/>
</dbReference>